<evidence type="ECO:0000256" key="1">
    <source>
        <dbReference type="SAM" id="Phobius"/>
    </source>
</evidence>
<keyword evidence="1" id="KW-0472">Membrane</keyword>
<feature type="transmembrane region" description="Helical" evidence="1">
    <location>
        <begin position="70"/>
        <end position="92"/>
    </location>
</feature>
<feature type="transmembrane region" description="Helical" evidence="1">
    <location>
        <begin position="30"/>
        <end position="50"/>
    </location>
</feature>
<evidence type="ECO:0000313" key="3">
    <source>
        <dbReference type="Proteomes" id="UP000800035"/>
    </source>
</evidence>
<keyword evidence="1" id="KW-0812">Transmembrane</keyword>
<keyword evidence="3" id="KW-1185">Reference proteome</keyword>
<sequence length="191" mass="20648">MLLLYPRLSDGLRDLTSILKSKQDSTNKKIGAAAITGGIIALYAAGFFFGPPALAGCFLNRWVTVGAASTALGIGGVLGGGTALGAGVTAVVKHSPEDSRYVRARQPRKTFQNSITKLHFLTAVCWLEKIWHMDFQAIPVARKEEFLRSLGVDPTYFGKSEYGMALIMGSVEQMERDYDSVESDVDELSPA</sequence>
<dbReference type="AlphaFoldDB" id="A0A6A5TL72"/>
<name>A0A6A5TL72_9PLEO</name>
<keyword evidence="1" id="KW-1133">Transmembrane helix</keyword>
<reference evidence="2" key="1">
    <citation type="journal article" date="2020" name="Stud. Mycol.">
        <title>101 Dothideomycetes genomes: a test case for predicting lifestyles and emergence of pathogens.</title>
        <authorList>
            <person name="Haridas S."/>
            <person name="Albert R."/>
            <person name="Binder M."/>
            <person name="Bloem J."/>
            <person name="Labutti K."/>
            <person name="Salamov A."/>
            <person name="Andreopoulos B."/>
            <person name="Baker S."/>
            <person name="Barry K."/>
            <person name="Bills G."/>
            <person name="Bluhm B."/>
            <person name="Cannon C."/>
            <person name="Castanera R."/>
            <person name="Culley D."/>
            <person name="Daum C."/>
            <person name="Ezra D."/>
            <person name="Gonzalez J."/>
            <person name="Henrissat B."/>
            <person name="Kuo A."/>
            <person name="Liang C."/>
            <person name="Lipzen A."/>
            <person name="Lutzoni F."/>
            <person name="Magnuson J."/>
            <person name="Mondo S."/>
            <person name="Nolan M."/>
            <person name="Ohm R."/>
            <person name="Pangilinan J."/>
            <person name="Park H.-J."/>
            <person name="Ramirez L."/>
            <person name="Alfaro M."/>
            <person name="Sun H."/>
            <person name="Tritt A."/>
            <person name="Yoshinaga Y."/>
            <person name="Zwiers L.-H."/>
            <person name="Turgeon B."/>
            <person name="Goodwin S."/>
            <person name="Spatafora J."/>
            <person name="Crous P."/>
            <person name="Grigoriev I."/>
        </authorList>
    </citation>
    <scope>NUCLEOTIDE SEQUENCE</scope>
    <source>
        <strain evidence="2">CBS 675.92</strain>
    </source>
</reference>
<evidence type="ECO:0000313" key="2">
    <source>
        <dbReference type="EMBL" id="KAF1952944.1"/>
    </source>
</evidence>
<proteinExistence type="predicted"/>
<dbReference type="OrthoDB" id="10514090at2759"/>
<protein>
    <recommendedName>
        <fullName evidence="4">Transmembrane protein</fullName>
    </recommendedName>
</protein>
<evidence type="ECO:0008006" key="4">
    <source>
        <dbReference type="Google" id="ProtNLM"/>
    </source>
</evidence>
<dbReference type="Proteomes" id="UP000800035">
    <property type="component" value="Unassembled WGS sequence"/>
</dbReference>
<organism evidence="2 3">
    <name type="scientific">Byssothecium circinans</name>
    <dbReference type="NCBI Taxonomy" id="147558"/>
    <lineage>
        <taxon>Eukaryota</taxon>
        <taxon>Fungi</taxon>
        <taxon>Dikarya</taxon>
        <taxon>Ascomycota</taxon>
        <taxon>Pezizomycotina</taxon>
        <taxon>Dothideomycetes</taxon>
        <taxon>Pleosporomycetidae</taxon>
        <taxon>Pleosporales</taxon>
        <taxon>Massarineae</taxon>
        <taxon>Massarinaceae</taxon>
        <taxon>Byssothecium</taxon>
    </lineage>
</organism>
<dbReference type="EMBL" id="ML977007">
    <property type="protein sequence ID" value="KAF1952944.1"/>
    <property type="molecule type" value="Genomic_DNA"/>
</dbReference>
<gene>
    <name evidence="2" type="ORF">CC80DRAFT_537966</name>
</gene>
<accession>A0A6A5TL72</accession>